<sequence>MQIVQKIRKSKSGYVFIRNGGTVTWNIQKCVVLSRTEAEYFAACAATQVLEWIIAGKGECRQAVNAARHGSSEPVSSKENLTEQAQKMLKSSGKKIPPMPIGTTVRIPDPEVDRGDMQEDASNLLAVVLQKQTTNFTKLEQSKVR</sequence>
<gene>
    <name evidence="2" type="ORF">APLA_LOCUS15078</name>
</gene>
<comment type="caution">
    <text evidence="2">The sequence shown here is derived from an EMBL/GenBank/DDBJ whole genome shotgun (WGS) entry which is preliminary data.</text>
</comment>
<feature type="compositionally biased region" description="Polar residues" evidence="1">
    <location>
        <begin position="73"/>
        <end position="85"/>
    </location>
</feature>
<feature type="region of interest" description="Disordered" evidence="1">
    <location>
        <begin position="69"/>
        <end position="116"/>
    </location>
</feature>
<dbReference type="OrthoDB" id="7486082at2759"/>
<reference evidence="2 3" key="1">
    <citation type="submission" date="2020-04" db="EMBL/GenBank/DDBJ databases">
        <authorList>
            <person name="Wallbank WR R."/>
            <person name="Pardo Diaz C."/>
            <person name="Kozak K."/>
            <person name="Martin S."/>
            <person name="Jiggins C."/>
            <person name="Moest M."/>
            <person name="Warren A I."/>
            <person name="Byers J.R.P. K."/>
            <person name="Montejo-Kovacevich G."/>
            <person name="Yen C E."/>
        </authorList>
    </citation>
    <scope>NUCLEOTIDE SEQUENCE [LARGE SCALE GENOMIC DNA]</scope>
</reference>
<dbReference type="AlphaFoldDB" id="A0A8S1BG07"/>
<evidence type="ECO:0000313" key="2">
    <source>
        <dbReference type="EMBL" id="CAB3255886.1"/>
    </source>
</evidence>
<dbReference type="EMBL" id="CADEBC010000579">
    <property type="protein sequence ID" value="CAB3255886.1"/>
    <property type="molecule type" value="Genomic_DNA"/>
</dbReference>
<accession>A0A8S1BG07</accession>
<protein>
    <submittedName>
        <fullName evidence="2">Uncharacterized protein</fullName>
    </submittedName>
</protein>
<dbReference type="Proteomes" id="UP000494106">
    <property type="component" value="Unassembled WGS sequence"/>
</dbReference>
<keyword evidence="3" id="KW-1185">Reference proteome</keyword>
<organism evidence="2 3">
    <name type="scientific">Arctia plantaginis</name>
    <name type="common">Wood tiger moth</name>
    <name type="synonym">Phalaena plantaginis</name>
    <dbReference type="NCBI Taxonomy" id="874455"/>
    <lineage>
        <taxon>Eukaryota</taxon>
        <taxon>Metazoa</taxon>
        <taxon>Ecdysozoa</taxon>
        <taxon>Arthropoda</taxon>
        <taxon>Hexapoda</taxon>
        <taxon>Insecta</taxon>
        <taxon>Pterygota</taxon>
        <taxon>Neoptera</taxon>
        <taxon>Endopterygota</taxon>
        <taxon>Lepidoptera</taxon>
        <taxon>Glossata</taxon>
        <taxon>Ditrysia</taxon>
        <taxon>Noctuoidea</taxon>
        <taxon>Erebidae</taxon>
        <taxon>Arctiinae</taxon>
        <taxon>Arctia</taxon>
    </lineage>
</organism>
<proteinExistence type="predicted"/>
<evidence type="ECO:0000313" key="3">
    <source>
        <dbReference type="Proteomes" id="UP000494106"/>
    </source>
</evidence>
<name>A0A8S1BG07_ARCPL</name>
<evidence type="ECO:0000256" key="1">
    <source>
        <dbReference type="SAM" id="MobiDB-lite"/>
    </source>
</evidence>